<dbReference type="Proteomes" id="UP001144280">
    <property type="component" value="Unassembled WGS sequence"/>
</dbReference>
<feature type="domain" description="Acyl-CoA dehydrogenase/oxidase C-terminal" evidence="5">
    <location>
        <begin position="227"/>
        <end position="378"/>
    </location>
</feature>
<dbReference type="InterPro" id="IPR009075">
    <property type="entry name" value="AcylCo_DH/oxidase_C"/>
</dbReference>
<dbReference type="Pfam" id="PF02770">
    <property type="entry name" value="Acyl-CoA_dh_M"/>
    <property type="match status" value="1"/>
</dbReference>
<dbReference type="SUPFAM" id="SSF47203">
    <property type="entry name" value="Acyl-CoA dehydrogenase C-terminal domain-like"/>
    <property type="match status" value="1"/>
</dbReference>
<dbReference type="Gene3D" id="1.20.140.10">
    <property type="entry name" value="Butyryl-CoA Dehydrogenase, subunit A, domain 3"/>
    <property type="match status" value="1"/>
</dbReference>
<keyword evidence="3 4" id="KW-0274">FAD</keyword>
<evidence type="ECO:0000313" key="8">
    <source>
        <dbReference type="Proteomes" id="UP001144280"/>
    </source>
</evidence>
<gene>
    <name evidence="7" type="ORF">Pa4123_17980</name>
</gene>
<dbReference type="InterPro" id="IPR036250">
    <property type="entry name" value="AcylCo_DH-like_C"/>
</dbReference>
<evidence type="ECO:0000259" key="5">
    <source>
        <dbReference type="Pfam" id="PF00441"/>
    </source>
</evidence>
<evidence type="ECO:0000313" key="7">
    <source>
        <dbReference type="EMBL" id="GLH96524.1"/>
    </source>
</evidence>
<evidence type="ECO:0000256" key="2">
    <source>
        <dbReference type="ARBA" id="ARBA00022630"/>
    </source>
</evidence>
<organism evidence="7 8">
    <name type="scientific">Phytohabitans aurantiacus</name>
    <dbReference type="NCBI Taxonomy" id="3016789"/>
    <lineage>
        <taxon>Bacteria</taxon>
        <taxon>Bacillati</taxon>
        <taxon>Actinomycetota</taxon>
        <taxon>Actinomycetes</taxon>
        <taxon>Micromonosporales</taxon>
        <taxon>Micromonosporaceae</taxon>
    </lineage>
</organism>
<dbReference type="EMBL" id="BSDI01000007">
    <property type="protein sequence ID" value="GLH96524.1"/>
    <property type="molecule type" value="Genomic_DNA"/>
</dbReference>
<accession>A0ABQ5QS42</accession>
<dbReference type="PANTHER" id="PTHR43884:SF19">
    <property type="entry name" value="ACYL-COA DEHYDROGENASE FADE4-RELATED"/>
    <property type="match status" value="1"/>
</dbReference>
<dbReference type="Gene3D" id="2.40.110.10">
    <property type="entry name" value="Butyryl-CoA Dehydrogenase, subunit A, domain 2"/>
    <property type="match status" value="1"/>
</dbReference>
<evidence type="ECO:0000256" key="4">
    <source>
        <dbReference type="RuleBase" id="RU362125"/>
    </source>
</evidence>
<comment type="cofactor">
    <cofactor evidence="4">
        <name>FAD</name>
        <dbReference type="ChEBI" id="CHEBI:57692"/>
    </cofactor>
</comment>
<feature type="domain" description="Acyl-CoA oxidase/dehydrogenase middle" evidence="6">
    <location>
        <begin position="121"/>
        <end position="213"/>
    </location>
</feature>
<keyword evidence="4" id="KW-0560">Oxidoreductase</keyword>
<comment type="caution">
    <text evidence="7">The sequence shown here is derived from an EMBL/GenBank/DDBJ whole genome shotgun (WGS) entry which is preliminary data.</text>
</comment>
<dbReference type="RefSeq" id="WP_281893753.1">
    <property type="nucleotide sequence ID" value="NZ_BSDI01000007.1"/>
</dbReference>
<dbReference type="PANTHER" id="PTHR43884">
    <property type="entry name" value="ACYL-COA DEHYDROGENASE"/>
    <property type="match status" value="1"/>
</dbReference>
<proteinExistence type="inferred from homology"/>
<dbReference type="CDD" id="cd00567">
    <property type="entry name" value="ACAD"/>
    <property type="match status" value="1"/>
</dbReference>
<evidence type="ECO:0000256" key="3">
    <source>
        <dbReference type="ARBA" id="ARBA00022827"/>
    </source>
</evidence>
<dbReference type="Pfam" id="PF00441">
    <property type="entry name" value="Acyl-CoA_dh_1"/>
    <property type="match status" value="1"/>
</dbReference>
<sequence length="562" mass="59328">MPSGLSGLESLLGDPRDGDNPVSYAEIVRADERGELLAAGEDALTSWAFNAEFVPPHLGGRLRAADELVRRIRPVFRRDIGLGLGYGVTSLMAAVNVWSAGTGQQQRRAAELLLRGDRLAVAYHELAHGNDFSRNEFEARWEGERVRLSGTKELINNIARAAAFVLFARTEHGGGPRGHSLFLVENDTAGLAHLPRTRTVGVRGVQLGGLLARDCAVPAGALLGDRGQGVETALRSFQVTRAVLPGLAVGAVDTALRTVVRFATSRRLYGATVLDLPHSQEALAGAFVDLLVADALATVACRGLHLLPAQASLHAAATKYLVARLLTDATEDLAVILGARYYLREGPGAIFGKHLRDLPVISLGHAGETACLLAIIAQLPALSRRAWREPATPPPALFDPAAALPELAFTRLALSSSGRDDITGLLLSAAAHGPEAGIGPDAGALVASLSDQLRTLAERASAIPPLRRGPLADAETFALAENYAMLLGAAAAVGVWRAGHARGDAFLGAPRWLTAALARLHARLTRTAAPLPDGTVEWLLGELVCRERDGLSLDLSRTPVLT</sequence>
<evidence type="ECO:0000256" key="1">
    <source>
        <dbReference type="ARBA" id="ARBA00009347"/>
    </source>
</evidence>
<protein>
    <submittedName>
        <fullName evidence="7">Acyl-CoA dehydrogenase</fullName>
    </submittedName>
</protein>
<keyword evidence="8" id="KW-1185">Reference proteome</keyword>
<keyword evidence="2 4" id="KW-0285">Flavoprotein</keyword>
<reference evidence="7" key="1">
    <citation type="submission" date="2022-12" db="EMBL/GenBank/DDBJ databases">
        <title>New Phytohabitans aurantiacus sp. RD004123 nov., an actinomycete isolated from soil.</title>
        <authorList>
            <person name="Triningsih D.W."/>
            <person name="Harunari E."/>
            <person name="Igarashi Y."/>
        </authorList>
    </citation>
    <scope>NUCLEOTIDE SEQUENCE</scope>
    <source>
        <strain evidence="7">RD004123</strain>
    </source>
</reference>
<comment type="similarity">
    <text evidence="1 4">Belongs to the acyl-CoA dehydrogenase family.</text>
</comment>
<evidence type="ECO:0000259" key="6">
    <source>
        <dbReference type="Pfam" id="PF02770"/>
    </source>
</evidence>
<dbReference type="SUPFAM" id="SSF56645">
    <property type="entry name" value="Acyl-CoA dehydrogenase NM domain-like"/>
    <property type="match status" value="1"/>
</dbReference>
<name>A0ABQ5QS42_9ACTN</name>
<dbReference type="InterPro" id="IPR046373">
    <property type="entry name" value="Acyl-CoA_Oxase/DH_mid-dom_sf"/>
</dbReference>
<dbReference type="InterPro" id="IPR006091">
    <property type="entry name" value="Acyl-CoA_Oxase/DH_mid-dom"/>
</dbReference>
<dbReference type="InterPro" id="IPR009100">
    <property type="entry name" value="AcylCoA_DH/oxidase_NM_dom_sf"/>
</dbReference>